<reference evidence="1" key="1">
    <citation type="journal article" date="2015" name="Nature">
        <title>Complex archaea that bridge the gap between prokaryotes and eukaryotes.</title>
        <authorList>
            <person name="Spang A."/>
            <person name="Saw J.H."/>
            <person name="Jorgensen S.L."/>
            <person name="Zaremba-Niedzwiedzka K."/>
            <person name="Martijn J."/>
            <person name="Lind A.E."/>
            <person name="van Eijk R."/>
            <person name="Schleper C."/>
            <person name="Guy L."/>
            <person name="Ettema T.J."/>
        </authorList>
    </citation>
    <scope>NUCLEOTIDE SEQUENCE</scope>
</reference>
<accession>A0A0F9IXM6</accession>
<organism evidence="1">
    <name type="scientific">marine sediment metagenome</name>
    <dbReference type="NCBI Taxonomy" id="412755"/>
    <lineage>
        <taxon>unclassified sequences</taxon>
        <taxon>metagenomes</taxon>
        <taxon>ecological metagenomes</taxon>
    </lineage>
</organism>
<dbReference type="EMBL" id="LAZR01011366">
    <property type="protein sequence ID" value="KKM62088.1"/>
    <property type="molecule type" value="Genomic_DNA"/>
</dbReference>
<evidence type="ECO:0000313" key="1">
    <source>
        <dbReference type="EMBL" id="KKM62088.1"/>
    </source>
</evidence>
<dbReference type="AlphaFoldDB" id="A0A0F9IXM6"/>
<comment type="caution">
    <text evidence="1">The sequence shown here is derived from an EMBL/GenBank/DDBJ whole genome shotgun (WGS) entry which is preliminary data.</text>
</comment>
<gene>
    <name evidence="1" type="ORF">LCGC14_1525190</name>
</gene>
<sequence>MSICKRCNSDMKTVKSCSHNLYIVFEGDLRMYPTIPYINPATFDAENPNCHDCGVQIGAKHHLSCDMERCPRCGNQLISCGCVLDK</sequence>
<name>A0A0F9IXM6_9ZZZZ</name>
<proteinExistence type="predicted"/>
<protein>
    <submittedName>
        <fullName evidence="1">Uncharacterized protein</fullName>
    </submittedName>
</protein>